<dbReference type="AlphaFoldDB" id="A0A9N9P711"/>
<proteinExistence type="predicted"/>
<dbReference type="FunFam" id="1.10.340.70:FF:000001">
    <property type="entry name" value="Retrovirus-related Pol polyprotein from transposon gypsy-like Protein"/>
    <property type="match status" value="1"/>
</dbReference>
<evidence type="ECO:0000313" key="3">
    <source>
        <dbReference type="Proteomes" id="UP000789405"/>
    </source>
</evidence>
<dbReference type="Pfam" id="PF17921">
    <property type="entry name" value="Integrase_H2C2"/>
    <property type="match status" value="1"/>
</dbReference>
<sequence>MHDAPSAGHFGIRATTDRTRQRYFWSSMGRDIRNYVESCDICQRQGKVSRNEELQPIK</sequence>
<protein>
    <submittedName>
        <fullName evidence="2">1639_t:CDS:1</fullName>
    </submittedName>
</protein>
<evidence type="ECO:0000313" key="2">
    <source>
        <dbReference type="EMBL" id="CAG8789615.1"/>
    </source>
</evidence>
<dbReference type="EMBL" id="CAJVPY010026352">
    <property type="protein sequence ID" value="CAG8789615.1"/>
    <property type="molecule type" value="Genomic_DNA"/>
</dbReference>
<dbReference type="OrthoDB" id="2430298at2759"/>
<keyword evidence="3" id="KW-1185">Reference proteome</keyword>
<reference evidence="2" key="1">
    <citation type="submission" date="2021-06" db="EMBL/GenBank/DDBJ databases">
        <authorList>
            <person name="Kallberg Y."/>
            <person name="Tangrot J."/>
            <person name="Rosling A."/>
        </authorList>
    </citation>
    <scope>NUCLEOTIDE SEQUENCE</scope>
    <source>
        <strain evidence="2">MA453B</strain>
    </source>
</reference>
<comment type="caution">
    <text evidence="2">The sequence shown here is derived from an EMBL/GenBank/DDBJ whole genome shotgun (WGS) entry which is preliminary data.</text>
</comment>
<gene>
    <name evidence="2" type="ORF">DERYTH_LOCUS21143</name>
</gene>
<evidence type="ECO:0000259" key="1">
    <source>
        <dbReference type="Pfam" id="PF17921"/>
    </source>
</evidence>
<organism evidence="2 3">
    <name type="scientific">Dentiscutata erythropus</name>
    <dbReference type="NCBI Taxonomy" id="1348616"/>
    <lineage>
        <taxon>Eukaryota</taxon>
        <taxon>Fungi</taxon>
        <taxon>Fungi incertae sedis</taxon>
        <taxon>Mucoromycota</taxon>
        <taxon>Glomeromycotina</taxon>
        <taxon>Glomeromycetes</taxon>
        <taxon>Diversisporales</taxon>
        <taxon>Gigasporaceae</taxon>
        <taxon>Dentiscutata</taxon>
    </lineage>
</organism>
<dbReference type="Proteomes" id="UP000789405">
    <property type="component" value="Unassembled WGS sequence"/>
</dbReference>
<dbReference type="InterPro" id="IPR041588">
    <property type="entry name" value="Integrase_H2C2"/>
</dbReference>
<name>A0A9N9P711_9GLOM</name>
<dbReference type="PANTHER" id="PTHR47266">
    <property type="entry name" value="ENDONUCLEASE-RELATED"/>
    <property type="match status" value="1"/>
</dbReference>
<dbReference type="Gene3D" id="1.10.340.70">
    <property type="match status" value="1"/>
</dbReference>
<feature type="non-terminal residue" evidence="2">
    <location>
        <position position="58"/>
    </location>
</feature>
<dbReference type="InterPro" id="IPR052160">
    <property type="entry name" value="Gypsy_RT_Integrase-like"/>
</dbReference>
<accession>A0A9N9P711</accession>
<feature type="domain" description="Integrase zinc-binding" evidence="1">
    <location>
        <begin position="1"/>
        <end position="45"/>
    </location>
</feature>